<keyword evidence="2" id="KW-1185">Reference proteome</keyword>
<dbReference type="AlphaFoldDB" id="A0A6P5EWA9"/>
<dbReference type="Gramene" id="Aco024442.1.mrna1">
    <property type="protein sequence ID" value="Aco024442.1.mrna1"/>
    <property type="gene ID" value="Aco024442.1.path1"/>
</dbReference>
<accession>A0A6P5EWA9</accession>
<dbReference type="RefSeq" id="XP_020085430.1">
    <property type="nucleotide sequence ID" value="XM_020229841.1"/>
</dbReference>
<protein>
    <submittedName>
        <fullName evidence="3">Uncharacterized protein LOC109708185</fullName>
    </submittedName>
    <submittedName>
        <fullName evidence="4">Uncharacterized protein LOC109708197</fullName>
    </submittedName>
</protein>
<reference evidence="3 4" key="2">
    <citation type="submission" date="2025-04" db="UniProtKB">
        <authorList>
            <consortium name="RefSeq"/>
        </authorList>
    </citation>
    <scope>IDENTIFICATION</scope>
    <source>
        <tissue evidence="3 4">Leaf</tissue>
    </source>
</reference>
<organism evidence="4">
    <name type="scientific">Ananas comosus</name>
    <name type="common">Pineapple</name>
    <name type="synonym">Ananas ananas</name>
    <dbReference type="NCBI Taxonomy" id="4615"/>
    <lineage>
        <taxon>Eukaryota</taxon>
        <taxon>Viridiplantae</taxon>
        <taxon>Streptophyta</taxon>
        <taxon>Embryophyta</taxon>
        <taxon>Tracheophyta</taxon>
        <taxon>Spermatophyta</taxon>
        <taxon>Magnoliopsida</taxon>
        <taxon>Liliopsida</taxon>
        <taxon>Poales</taxon>
        <taxon>Bromeliaceae</taxon>
        <taxon>Bromelioideae</taxon>
        <taxon>Ananas</taxon>
    </lineage>
</organism>
<feature type="compositionally biased region" description="Basic and acidic residues" evidence="1">
    <location>
        <begin position="152"/>
        <end position="170"/>
    </location>
</feature>
<gene>
    <name evidence="4" type="primary">LOC109708197</name>
    <name evidence="3" type="synonym">LOC109708185</name>
</gene>
<name>A0A6P5EWA9_ANACO</name>
<evidence type="ECO:0000313" key="4">
    <source>
        <dbReference type="RefSeq" id="XP_020085430.1"/>
    </source>
</evidence>
<proteinExistence type="predicted"/>
<feature type="region of interest" description="Disordered" evidence="1">
    <location>
        <begin position="108"/>
        <end position="170"/>
    </location>
</feature>
<evidence type="ECO:0000313" key="2">
    <source>
        <dbReference type="Proteomes" id="UP000515123"/>
    </source>
</evidence>
<dbReference type="Proteomes" id="UP000515123">
    <property type="component" value="Linkage group 3"/>
</dbReference>
<dbReference type="GeneID" id="109708185"/>
<dbReference type="GeneID" id="109708197"/>
<evidence type="ECO:0000256" key="1">
    <source>
        <dbReference type="SAM" id="MobiDB-lite"/>
    </source>
</evidence>
<reference evidence="2" key="1">
    <citation type="journal article" date="2015" name="Nat. Genet.">
        <title>The pineapple genome and the evolution of CAM photosynthesis.</title>
        <authorList>
            <person name="Ming R."/>
            <person name="VanBuren R."/>
            <person name="Wai C.M."/>
            <person name="Tang H."/>
            <person name="Schatz M.C."/>
            <person name="Bowers J.E."/>
            <person name="Lyons E."/>
            <person name="Wang M.L."/>
            <person name="Chen J."/>
            <person name="Biggers E."/>
            <person name="Zhang J."/>
            <person name="Huang L."/>
            <person name="Zhang L."/>
            <person name="Miao W."/>
            <person name="Zhang J."/>
            <person name="Ye Z."/>
            <person name="Miao C."/>
            <person name="Lin Z."/>
            <person name="Wang H."/>
            <person name="Zhou H."/>
            <person name="Yim W.C."/>
            <person name="Priest H.D."/>
            <person name="Zheng C."/>
            <person name="Woodhouse M."/>
            <person name="Edger P.P."/>
            <person name="Guyot R."/>
            <person name="Guo H.B."/>
            <person name="Guo H."/>
            <person name="Zheng G."/>
            <person name="Singh R."/>
            <person name="Sharma A."/>
            <person name="Min X."/>
            <person name="Zheng Y."/>
            <person name="Lee H."/>
            <person name="Gurtowski J."/>
            <person name="Sedlazeck F.J."/>
            <person name="Harkess A."/>
            <person name="McKain M.R."/>
            <person name="Liao Z."/>
            <person name="Fang J."/>
            <person name="Liu J."/>
            <person name="Zhang X."/>
            <person name="Zhang Q."/>
            <person name="Hu W."/>
            <person name="Qin Y."/>
            <person name="Wang K."/>
            <person name="Chen L.Y."/>
            <person name="Shirley N."/>
            <person name="Lin Y.R."/>
            <person name="Liu L.Y."/>
            <person name="Hernandez A.G."/>
            <person name="Wright C.L."/>
            <person name="Bulone V."/>
            <person name="Tuskan G.A."/>
            <person name="Heath K."/>
            <person name="Zee F."/>
            <person name="Moore P.H."/>
            <person name="Sunkar R."/>
            <person name="Leebens-Mack J.H."/>
            <person name="Mockler T."/>
            <person name="Bennetzen J.L."/>
            <person name="Freeling M."/>
            <person name="Sankoff D."/>
            <person name="Paterson A.H."/>
            <person name="Zhu X."/>
            <person name="Yang X."/>
            <person name="Smith J.A."/>
            <person name="Cushman J.C."/>
            <person name="Paull R.E."/>
            <person name="Yu Q."/>
        </authorList>
    </citation>
    <scope>NUCLEOTIDE SEQUENCE [LARGE SCALE GENOMIC DNA]</scope>
    <source>
        <strain evidence="2">cv. F153</strain>
    </source>
</reference>
<evidence type="ECO:0000313" key="3">
    <source>
        <dbReference type="RefSeq" id="XP_020085409.1"/>
    </source>
</evidence>
<sequence length="170" mass="18593">MDSKAILASNTSYYLNTPGRRKAKFNVAKGLAIRSLVTNRSLGSPCAPLSTLLQRQNVRADAKERGEFGGNSCGRADFSEKGSEMFWVRFLGFHSKGVQSFITMLTPDQNQPALQEDTSSGDDSSEESSSDSSDEEESSDESSSDDEESDSDNDKAKPIKKPEKPKKPEK</sequence>
<dbReference type="RefSeq" id="XP_020085409.1">
    <property type="nucleotide sequence ID" value="XM_020229820.1"/>
</dbReference>
<feature type="compositionally biased region" description="Acidic residues" evidence="1">
    <location>
        <begin position="119"/>
        <end position="151"/>
    </location>
</feature>
<dbReference type="Gramene" id="Aco016254.1.mrna1">
    <property type="protein sequence ID" value="Aco016254.1.mrna1"/>
    <property type="gene ID" value="Aco016254.1.path1"/>
</dbReference>